<reference evidence="2 3" key="1">
    <citation type="submission" date="2013-11" db="EMBL/GenBank/DDBJ databases">
        <title>The Damaraland mole rat (Fukomys damarensis) genome and evolution of African mole rats.</title>
        <authorList>
            <person name="Gladyshev V.N."/>
            <person name="Fang X."/>
        </authorList>
    </citation>
    <scope>NUCLEOTIDE SEQUENCE [LARGE SCALE GENOMIC DNA]</scope>
    <source>
        <tissue evidence="2">Liver</tissue>
    </source>
</reference>
<evidence type="ECO:0000313" key="3">
    <source>
        <dbReference type="Proteomes" id="UP000028990"/>
    </source>
</evidence>
<sequence length="68" mass="7470">MTVFGKEWAVKGAKEQLKAHTEEEKPEEDLQEAESGEEARVSKTQAAEETQTRSIETGGHPVTATERG</sequence>
<dbReference type="AlphaFoldDB" id="A0A091CPQ5"/>
<evidence type="ECO:0000313" key="2">
    <source>
        <dbReference type="EMBL" id="KFO20062.1"/>
    </source>
</evidence>
<evidence type="ECO:0000256" key="1">
    <source>
        <dbReference type="SAM" id="MobiDB-lite"/>
    </source>
</evidence>
<gene>
    <name evidence="2" type="ORF">H920_18568</name>
</gene>
<keyword evidence="3" id="KW-1185">Reference proteome</keyword>
<feature type="compositionally biased region" description="Acidic residues" evidence="1">
    <location>
        <begin position="24"/>
        <end position="36"/>
    </location>
</feature>
<feature type="region of interest" description="Disordered" evidence="1">
    <location>
        <begin position="1"/>
        <end position="68"/>
    </location>
</feature>
<name>A0A091CPQ5_FUKDA</name>
<proteinExistence type="predicted"/>
<feature type="compositionally biased region" description="Basic and acidic residues" evidence="1">
    <location>
        <begin position="8"/>
        <end position="23"/>
    </location>
</feature>
<dbReference type="Proteomes" id="UP000028990">
    <property type="component" value="Unassembled WGS sequence"/>
</dbReference>
<feature type="compositionally biased region" description="Polar residues" evidence="1">
    <location>
        <begin position="42"/>
        <end position="55"/>
    </location>
</feature>
<protein>
    <submittedName>
        <fullName evidence="2">Uncharacterized protein</fullName>
    </submittedName>
</protein>
<accession>A0A091CPQ5</accession>
<dbReference type="EMBL" id="KN124863">
    <property type="protein sequence ID" value="KFO20062.1"/>
    <property type="molecule type" value="Genomic_DNA"/>
</dbReference>
<organism evidence="2 3">
    <name type="scientific">Fukomys damarensis</name>
    <name type="common">Damaraland mole rat</name>
    <name type="synonym">Cryptomys damarensis</name>
    <dbReference type="NCBI Taxonomy" id="885580"/>
    <lineage>
        <taxon>Eukaryota</taxon>
        <taxon>Metazoa</taxon>
        <taxon>Chordata</taxon>
        <taxon>Craniata</taxon>
        <taxon>Vertebrata</taxon>
        <taxon>Euteleostomi</taxon>
        <taxon>Mammalia</taxon>
        <taxon>Eutheria</taxon>
        <taxon>Euarchontoglires</taxon>
        <taxon>Glires</taxon>
        <taxon>Rodentia</taxon>
        <taxon>Hystricomorpha</taxon>
        <taxon>Bathyergidae</taxon>
        <taxon>Fukomys</taxon>
    </lineage>
</organism>